<keyword evidence="2" id="KW-0808">Transferase</keyword>
<dbReference type="CDD" id="cd02440">
    <property type="entry name" value="AdoMet_MTases"/>
    <property type="match status" value="1"/>
</dbReference>
<dbReference type="PANTHER" id="PTHR34203">
    <property type="entry name" value="METHYLTRANSFERASE, FKBM FAMILY PROTEIN"/>
    <property type="match status" value="1"/>
</dbReference>
<dbReference type="GO" id="GO:0032259">
    <property type="term" value="P:methylation"/>
    <property type="evidence" value="ECO:0007669"/>
    <property type="project" value="UniProtKB-KW"/>
</dbReference>
<accession>F4G2J0</accession>
<dbReference type="EMBL" id="CP002656">
    <property type="protein sequence ID" value="AEB95038.1"/>
    <property type="molecule type" value="Genomic_DNA"/>
</dbReference>
<evidence type="ECO:0000313" key="2">
    <source>
        <dbReference type="EMBL" id="AEB95038.1"/>
    </source>
</evidence>
<dbReference type="KEGG" id="mcn:Mcup_0933"/>
<dbReference type="InterPro" id="IPR052514">
    <property type="entry name" value="SAM-dependent_MTase"/>
</dbReference>
<reference evidence="2 3" key="1">
    <citation type="journal article" date="2011" name="J. Bacteriol.">
        <title>Complete genome sequence of Metallosphaera cuprina, a metal sulfide-oxidizing archaeon from a hot spring.</title>
        <authorList>
            <person name="Liu L.J."/>
            <person name="You X.Y."/>
            <person name="Zheng H."/>
            <person name="Wang S."/>
            <person name="Jiang C.Y."/>
            <person name="Liu S.J."/>
        </authorList>
    </citation>
    <scope>NUCLEOTIDE SEQUENCE [LARGE SCALE GENOMIC DNA]</scope>
    <source>
        <strain evidence="2 3">Ar-4</strain>
    </source>
</reference>
<dbReference type="HOGENOM" id="CLU_079272_0_0_2"/>
<protein>
    <submittedName>
        <fullName evidence="2">FkbM family methyltransferase</fullName>
    </submittedName>
</protein>
<dbReference type="Proteomes" id="UP000007812">
    <property type="component" value="Chromosome"/>
</dbReference>
<organism evidence="2 3">
    <name type="scientific">Metallosphaera cuprina (strain Ar-4)</name>
    <dbReference type="NCBI Taxonomy" id="1006006"/>
    <lineage>
        <taxon>Archaea</taxon>
        <taxon>Thermoproteota</taxon>
        <taxon>Thermoprotei</taxon>
        <taxon>Sulfolobales</taxon>
        <taxon>Sulfolobaceae</taxon>
        <taxon>Metallosphaera</taxon>
    </lineage>
</organism>
<dbReference type="NCBIfam" id="TIGR01444">
    <property type="entry name" value="fkbM_fam"/>
    <property type="match status" value="1"/>
</dbReference>
<dbReference type="Pfam" id="PF05050">
    <property type="entry name" value="Methyltransf_21"/>
    <property type="match status" value="1"/>
</dbReference>
<dbReference type="GeneID" id="25394688"/>
<feature type="domain" description="Methyltransferase FkbM" evidence="1">
    <location>
        <begin position="129"/>
        <end position="275"/>
    </location>
</feature>
<dbReference type="STRING" id="1006006.Mcup_0933"/>
<evidence type="ECO:0000259" key="1">
    <source>
        <dbReference type="Pfam" id="PF05050"/>
    </source>
</evidence>
<keyword evidence="2" id="KW-0489">Methyltransferase</keyword>
<dbReference type="PANTHER" id="PTHR34203:SF15">
    <property type="entry name" value="SLL1173 PROTEIN"/>
    <property type="match status" value="1"/>
</dbReference>
<dbReference type="eggNOG" id="arCOG01400">
    <property type="taxonomic scope" value="Archaea"/>
</dbReference>
<dbReference type="InterPro" id="IPR029063">
    <property type="entry name" value="SAM-dependent_MTases_sf"/>
</dbReference>
<dbReference type="Gene3D" id="3.40.50.150">
    <property type="entry name" value="Vaccinia Virus protein VP39"/>
    <property type="match status" value="1"/>
</dbReference>
<keyword evidence="3" id="KW-1185">Reference proteome</keyword>
<dbReference type="RefSeq" id="WP_013737536.1">
    <property type="nucleotide sequence ID" value="NC_015435.1"/>
</dbReference>
<proteinExistence type="predicted"/>
<name>F4G2J0_METCR</name>
<dbReference type="SUPFAM" id="SSF53335">
    <property type="entry name" value="S-adenosyl-L-methionine-dependent methyltransferases"/>
    <property type="match status" value="1"/>
</dbReference>
<dbReference type="GO" id="GO:0008168">
    <property type="term" value="F:methyltransferase activity"/>
    <property type="evidence" value="ECO:0007669"/>
    <property type="project" value="UniProtKB-KW"/>
</dbReference>
<gene>
    <name evidence="2" type="ordered locus">Mcup_0933</name>
</gene>
<dbReference type="InterPro" id="IPR006342">
    <property type="entry name" value="FkbM_mtfrase"/>
</dbReference>
<dbReference type="PATRIC" id="fig|1006006.8.peg.930"/>
<sequence length="305" mass="34910">MSILEKFRKFIVISKLARRYTINSNEIVFYMVKNEILKMLGKQERPIKVIVKKEKQYISFPYSVFIYYFLKVLDAGWTIADSSEKITACYQSKSPCIKIRREIVADAGLILEVFIDKVYGESFHGTVIDVGAYNGDSSIYFALNGAERVIALEPFPENFELAKENVKINNLEDKIVLLPYAFAREEGGMELYASKKNPNLNSFKPISEITEGIEFNVLRVKTISLQKIVNDFKISSISLLKLDCEGCEYDTLPYLSDELYDKIESIVLEYHNGPKTLPEILKSKGFSVKYDRNAKVGNMYAIKNN</sequence>
<evidence type="ECO:0000313" key="3">
    <source>
        <dbReference type="Proteomes" id="UP000007812"/>
    </source>
</evidence>
<dbReference type="AlphaFoldDB" id="F4G2J0"/>